<evidence type="ECO:0000313" key="3">
    <source>
        <dbReference type="Proteomes" id="UP000198656"/>
    </source>
</evidence>
<dbReference type="AlphaFoldDB" id="A0A1G7UJF2"/>
<dbReference type="Proteomes" id="UP000198656">
    <property type="component" value="Unassembled WGS sequence"/>
</dbReference>
<dbReference type="OrthoDB" id="1901795at2"/>
<feature type="compositionally biased region" description="Polar residues" evidence="1">
    <location>
        <begin position="223"/>
        <end position="242"/>
    </location>
</feature>
<name>A0A1G7UJF2_9FIRM</name>
<dbReference type="STRING" id="1121419.SAMN05443529_103163"/>
<sequence length="265" mass="30271">MFKNLAAKSELSEGLAILDLQLFSEEFESTETTETEEVTEQTESTETEETTEETESEGQAKETNDVTQTQAFAHRLKEETSKAAQAARDAFIAEQGYEWNGKPITTEAEYKQALYEKQMHDAGQDPDTVKKLVDEHPDVKKAREEFARMESQRQIWSEYQELAAEHDNIKDPSQIPPEVWQLKNDKGITLLDAQNRIIVKNHKAQLEKIRLDTEQETLRKISKNQITSPGSASNGNVSHQTKSVMDMTAEEFEAYREEVKNRTRG</sequence>
<feature type="compositionally biased region" description="Acidic residues" evidence="1">
    <location>
        <begin position="26"/>
        <end position="56"/>
    </location>
</feature>
<feature type="region of interest" description="Disordered" evidence="1">
    <location>
        <begin position="26"/>
        <end position="67"/>
    </location>
</feature>
<organism evidence="2 3">
    <name type="scientific">Desulfosporosinus hippei DSM 8344</name>
    <dbReference type="NCBI Taxonomy" id="1121419"/>
    <lineage>
        <taxon>Bacteria</taxon>
        <taxon>Bacillati</taxon>
        <taxon>Bacillota</taxon>
        <taxon>Clostridia</taxon>
        <taxon>Eubacteriales</taxon>
        <taxon>Desulfitobacteriaceae</taxon>
        <taxon>Desulfosporosinus</taxon>
    </lineage>
</organism>
<dbReference type="RefSeq" id="WP_092330318.1">
    <property type="nucleotide sequence ID" value="NZ_FNCP01000003.1"/>
</dbReference>
<dbReference type="EMBL" id="FNCP01000003">
    <property type="protein sequence ID" value="SDG47666.1"/>
    <property type="molecule type" value="Genomic_DNA"/>
</dbReference>
<gene>
    <name evidence="2" type="ORF">SAMN05443529_103163</name>
</gene>
<reference evidence="3" key="1">
    <citation type="submission" date="2016-10" db="EMBL/GenBank/DDBJ databases">
        <authorList>
            <person name="Varghese N."/>
            <person name="Submissions S."/>
        </authorList>
    </citation>
    <scope>NUCLEOTIDE SEQUENCE [LARGE SCALE GENOMIC DNA]</scope>
    <source>
        <strain evidence="3">DSM 8344</strain>
    </source>
</reference>
<evidence type="ECO:0000313" key="2">
    <source>
        <dbReference type="EMBL" id="SDG47666.1"/>
    </source>
</evidence>
<evidence type="ECO:0000256" key="1">
    <source>
        <dbReference type="SAM" id="MobiDB-lite"/>
    </source>
</evidence>
<accession>A0A1G7UJF2</accession>
<protein>
    <submittedName>
        <fullName evidence="2">Uncharacterized protein</fullName>
    </submittedName>
</protein>
<proteinExistence type="predicted"/>
<feature type="region of interest" description="Disordered" evidence="1">
    <location>
        <begin position="222"/>
        <end position="242"/>
    </location>
</feature>
<keyword evidence="3" id="KW-1185">Reference proteome</keyword>